<feature type="compositionally biased region" description="Basic and acidic residues" evidence="1">
    <location>
        <begin position="507"/>
        <end position="527"/>
    </location>
</feature>
<evidence type="ECO:0000313" key="3">
    <source>
        <dbReference type="Proteomes" id="UP000800040"/>
    </source>
</evidence>
<protein>
    <submittedName>
        <fullName evidence="2">Uncharacterized protein</fullName>
    </submittedName>
</protein>
<feature type="compositionally biased region" description="Polar residues" evidence="1">
    <location>
        <begin position="562"/>
        <end position="571"/>
    </location>
</feature>
<keyword evidence="3" id="KW-1185">Reference proteome</keyword>
<proteinExistence type="predicted"/>
<feature type="region of interest" description="Disordered" evidence="1">
    <location>
        <begin position="486"/>
        <end position="528"/>
    </location>
</feature>
<dbReference type="OrthoDB" id="3796227at2759"/>
<dbReference type="AlphaFoldDB" id="A0A6A5KNF6"/>
<evidence type="ECO:0000313" key="2">
    <source>
        <dbReference type="EMBL" id="KAF1835904.1"/>
    </source>
</evidence>
<feature type="compositionally biased region" description="Basic and acidic residues" evidence="1">
    <location>
        <begin position="572"/>
        <end position="594"/>
    </location>
</feature>
<reference evidence="2" key="1">
    <citation type="submission" date="2020-01" db="EMBL/GenBank/DDBJ databases">
        <authorList>
            <consortium name="DOE Joint Genome Institute"/>
            <person name="Haridas S."/>
            <person name="Albert R."/>
            <person name="Binder M."/>
            <person name="Bloem J."/>
            <person name="Labutti K."/>
            <person name="Salamov A."/>
            <person name="Andreopoulos B."/>
            <person name="Baker S.E."/>
            <person name="Barry K."/>
            <person name="Bills G."/>
            <person name="Bluhm B.H."/>
            <person name="Cannon C."/>
            <person name="Castanera R."/>
            <person name="Culley D.E."/>
            <person name="Daum C."/>
            <person name="Ezra D."/>
            <person name="Gonzalez J.B."/>
            <person name="Henrissat B."/>
            <person name="Kuo A."/>
            <person name="Liang C."/>
            <person name="Lipzen A."/>
            <person name="Lutzoni F."/>
            <person name="Magnuson J."/>
            <person name="Mondo S."/>
            <person name="Nolan M."/>
            <person name="Ohm R."/>
            <person name="Pangilinan J."/>
            <person name="Park H.-J."/>
            <person name="Ramirez L."/>
            <person name="Alfaro M."/>
            <person name="Sun H."/>
            <person name="Tritt A."/>
            <person name="Yoshinaga Y."/>
            <person name="Zwiers L.-H."/>
            <person name="Turgeon B.G."/>
            <person name="Goodwin S.B."/>
            <person name="Spatafora J.W."/>
            <person name="Crous P.W."/>
            <person name="Grigoriev I.V."/>
        </authorList>
    </citation>
    <scope>NUCLEOTIDE SEQUENCE</scope>
    <source>
        <strain evidence="2">P77</strain>
    </source>
</reference>
<feature type="region of interest" description="Disordered" evidence="1">
    <location>
        <begin position="60"/>
        <end position="81"/>
    </location>
</feature>
<feature type="region of interest" description="Disordered" evidence="1">
    <location>
        <begin position="552"/>
        <end position="621"/>
    </location>
</feature>
<evidence type="ECO:0000256" key="1">
    <source>
        <dbReference type="SAM" id="MobiDB-lite"/>
    </source>
</evidence>
<feature type="compositionally biased region" description="Polar residues" evidence="1">
    <location>
        <begin position="63"/>
        <end position="73"/>
    </location>
</feature>
<feature type="region of interest" description="Disordered" evidence="1">
    <location>
        <begin position="1"/>
        <end position="21"/>
    </location>
</feature>
<name>A0A6A5KNF6_9PLEO</name>
<accession>A0A6A5KNF6</accession>
<dbReference type="EMBL" id="ML975280">
    <property type="protein sequence ID" value="KAF1835904.1"/>
    <property type="molecule type" value="Genomic_DNA"/>
</dbReference>
<sequence length="621" mass="71092">MKEEDILARQSRPQRHSTWVPKTRDWRYATGVFKHHDFEDAPKDRSAWDTLDYDHQVDGKVSTARSRSGSETGDGSEVGLDDLWDSNTPECSVSTILPESSSTIVRVERMSKKNTPKRNLWKSVARYRWNGDVAGDRDAGYQAFSLIVRLQFSARTAKMLNATHTSDTIELVHTFLPFQRTWVDETQDFNMRTVRATLRQPGTTAKDLGNNYGWYTDAVPADALFPPGVPLSAKEMIAYYPHHVRWKGVMLRLTNNDYRGRDIMGMQTFFRGPPKHNIPAAQMNTFQRDTVKRLLPDFKTDILKGKHDRKLHTAHLTPGRYVQDQRTGFTVPTFDNLLCGLKHLPSGLDARGLTECLVWYLSFRDSFTPKLDLNVLHTQALIRALRLPLKPFGPQNLDCNALKEWKEKGRFEERKVGYESKNPTATTEKIEQHGRTRLHMNLDNHEVKLDVTLPLRHILTFPFLALHNVLGSALKLGIEKAENRKAERQSAELSPEGEQVATGETTEAEKEKTREKKEKEKEKEPYRIPKRPLTAQDMQSLAPASRKYIAQPGSEMSEPTGPCTTTWSHQQPARERGSDAAACWRREYDSRRPSDPFQQNGRGSGYHQDNGWYGYGYANRR</sequence>
<dbReference type="Proteomes" id="UP000800040">
    <property type="component" value="Unassembled WGS sequence"/>
</dbReference>
<organism evidence="2 3">
    <name type="scientific">Decorospora gaudefroyi</name>
    <dbReference type="NCBI Taxonomy" id="184978"/>
    <lineage>
        <taxon>Eukaryota</taxon>
        <taxon>Fungi</taxon>
        <taxon>Dikarya</taxon>
        <taxon>Ascomycota</taxon>
        <taxon>Pezizomycotina</taxon>
        <taxon>Dothideomycetes</taxon>
        <taxon>Pleosporomycetidae</taxon>
        <taxon>Pleosporales</taxon>
        <taxon>Pleosporineae</taxon>
        <taxon>Pleosporaceae</taxon>
        <taxon>Decorospora</taxon>
    </lineage>
</organism>
<gene>
    <name evidence="2" type="ORF">BDW02DRAFT_261599</name>
</gene>